<evidence type="ECO:0000313" key="5">
    <source>
        <dbReference type="EMBL" id="MDA2808806.1"/>
    </source>
</evidence>
<comment type="caution">
    <text evidence="5">The sequence shown here is derived from an EMBL/GenBank/DDBJ whole genome shotgun (WGS) entry which is preliminary data.</text>
</comment>
<dbReference type="RefSeq" id="WP_270681394.1">
    <property type="nucleotide sequence ID" value="NZ_JAQFWP010000105.1"/>
</dbReference>
<dbReference type="InterPro" id="IPR000524">
    <property type="entry name" value="Tscrpt_reg_HTH_GntR"/>
</dbReference>
<dbReference type="Proteomes" id="UP001165685">
    <property type="component" value="Unassembled WGS sequence"/>
</dbReference>
<dbReference type="Pfam" id="PF07702">
    <property type="entry name" value="UTRA"/>
    <property type="match status" value="1"/>
</dbReference>
<dbReference type="SUPFAM" id="SSF46785">
    <property type="entry name" value="Winged helix' DNA-binding domain"/>
    <property type="match status" value="1"/>
</dbReference>
<gene>
    <name evidence="5" type="ORF">O4U47_30150</name>
</gene>
<name>A0ABT4TWL9_9ACTN</name>
<dbReference type="InterPro" id="IPR050679">
    <property type="entry name" value="Bact_HTH_transcr_reg"/>
</dbReference>
<evidence type="ECO:0000256" key="3">
    <source>
        <dbReference type="ARBA" id="ARBA00023163"/>
    </source>
</evidence>
<evidence type="ECO:0000256" key="1">
    <source>
        <dbReference type="ARBA" id="ARBA00023015"/>
    </source>
</evidence>
<evidence type="ECO:0000313" key="6">
    <source>
        <dbReference type="Proteomes" id="UP001165685"/>
    </source>
</evidence>
<organism evidence="5 6">
    <name type="scientific">Nocardiopsis suaedae</name>
    <dbReference type="NCBI Taxonomy" id="3018444"/>
    <lineage>
        <taxon>Bacteria</taxon>
        <taxon>Bacillati</taxon>
        <taxon>Actinomycetota</taxon>
        <taxon>Actinomycetes</taxon>
        <taxon>Streptosporangiales</taxon>
        <taxon>Nocardiopsidaceae</taxon>
        <taxon>Nocardiopsis</taxon>
    </lineage>
</organism>
<dbReference type="Gene3D" id="3.40.1410.10">
    <property type="entry name" value="Chorismate lyase-like"/>
    <property type="match status" value="1"/>
</dbReference>
<dbReference type="Pfam" id="PF00392">
    <property type="entry name" value="GntR"/>
    <property type="match status" value="1"/>
</dbReference>
<dbReference type="EMBL" id="JAQFWP010000105">
    <property type="protein sequence ID" value="MDA2808806.1"/>
    <property type="molecule type" value="Genomic_DNA"/>
</dbReference>
<evidence type="ECO:0000259" key="4">
    <source>
        <dbReference type="PROSITE" id="PS50949"/>
    </source>
</evidence>
<dbReference type="CDD" id="cd07377">
    <property type="entry name" value="WHTH_GntR"/>
    <property type="match status" value="1"/>
</dbReference>
<keyword evidence="6" id="KW-1185">Reference proteome</keyword>
<accession>A0ABT4TWL9</accession>
<dbReference type="SUPFAM" id="SSF64288">
    <property type="entry name" value="Chorismate lyase-like"/>
    <property type="match status" value="1"/>
</dbReference>
<protein>
    <submittedName>
        <fullName evidence="5">GntR family transcriptional regulator</fullName>
    </submittedName>
</protein>
<dbReference type="PRINTS" id="PR00035">
    <property type="entry name" value="HTHGNTR"/>
</dbReference>
<dbReference type="SMART" id="SM00866">
    <property type="entry name" value="UTRA"/>
    <property type="match status" value="1"/>
</dbReference>
<keyword evidence="3" id="KW-0804">Transcription</keyword>
<keyword evidence="1" id="KW-0805">Transcription regulation</keyword>
<proteinExistence type="predicted"/>
<dbReference type="InterPro" id="IPR036388">
    <property type="entry name" value="WH-like_DNA-bd_sf"/>
</dbReference>
<dbReference type="PANTHER" id="PTHR44846:SF17">
    <property type="entry name" value="GNTR-FAMILY TRANSCRIPTIONAL REGULATOR"/>
    <property type="match status" value="1"/>
</dbReference>
<feature type="domain" description="HTH gntR-type" evidence="4">
    <location>
        <begin position="2"/>
        <end position="70"/>
    </location>
</feature>
<dbReference type="PROSITE" id="PS50949">
    <property type="entry name" value="HTH_GNTR"/>
    <property type="match status" value="1"/>
</dbReference>
<evidence type="ECO:0000256" key="2">
    <source>
        <dbReference type="ARBA" id="ARBA00023125"/>
    </source>
</evidence>
<dbReference type="InterPro" id="IPR028978">
    <property type="entry name" value="Chorismate_lyase_/UTRA_dom_sf"/>
</dbReference>
<keyword evidence="2" id="KW-0238">DNA-binding</keyword>
<dbReference type="InterPro" id="IPR036390">
    <property type="entry name" value="WH_DNA-bd_sf"/>
</dbReference>
<dbReference type="Gene3D" id="1.10.10.10">
    <property type="entry name" value="Winged helix-like DNA-binding domain superfamily/Winged helix DNA-binding domain"/>
    <property type="match status" value="1"/>
</dbReference>
<dbReference type="PANTHER" id="PTHR44846">
    <property type="entry name" value="MANNOSYL-D-GLYCERATE TRANSPORT/METABOLISM SYSTEM REPRESSOR MNGR-RELATED"/>
    <property type="match status" value="1"/>
</dbReference>
<dbReference type="InterPro" id="IPR011663">
    <property type="entry name" value="UTRA"/>
</dbReference>
<reference evidence="5" key="1">
    <citation type="submission" date="2023-01" db="EMBL/GenBank/DDBJ databases">
        <title>Draft genome sequence of Nocardiopsis sp. LSu2-4 isolated from halophytes.</title>
        <authorList>
            <person name="Duangmal K."/>
            <person name="Chantavorakit T."/>
        </authorList>
    </citation>
    <scope>NUCLEOTIDE SEQUENCE</scope>
    <source>
        <strain evidence="5">LSu2-4</strain>
    </source>
</reference>
<sequence length="269" mass="30672">MEPRHLEIAQDLMEDIDQGRYAPGAPLPTEDRLMELYGTSRNTVRRAMQELTNRGRIDIKQGSGSTVRRYRPTTHLASSAEGEADDERYAAYVRRMRTEQGIEPNQRLRVIVESAGPTVADLLELGPAEEDRYVVIRRCDRYLAGRLWQRQLSYYPRRLAQGSDQGSELMTPEDIQRGTRTLLAEMGYPQTRSWDVVGAKMPSLKDSTLFGIGPGIPLIVHDRLAYSGDEPVRFTKTLMPADRHQLMYFEGEMTPEQLRAGTDLNIYDH</sequence>
<dbReference type="SMART" id="SM00345">
    <property type="entry name" value="HTH_GNTR"/>
    <property type="match status" value="1"/>
</dbReference>